<dbReference type="InterPro" id="IPR013087">
    <property type="entry name" value="Znf_C2H2_type"/>
</dbReference>
<keyword evidence="13" id="KW-1185">Reference proteome</keyword>
<proteinExistence type="predicted"/>
<feature type="region of interest" description="Disordered" evidence="10">
    <location>
        <begin position="24"/>
        <end position="74"/>
    </location>
</feature>
<evidence type="ECO:0000259" key="11">
    <source>
        <dbReference type="PROSITE" id="PS50157"/>
    </source>
</evidence>
<feature type="domain" description="C2H2-type" evidence="11">
    <location>
        <begin position="249"/>
        <end position="276"/>
    </location>
</feature>
<feature type="compositionally biased region" description="Low complexity" evidence="10">
    <location>
        <begin position="433"/>
        <end position="443"/>
    </location>
</feature>
<evidence type="ECO:0000256" key="8">
    <source>
        <dbReference type="ARBA" id="ARBA00023242"/>
    </source>
</evidence>
<evidence type="ECO:0000313" key="12">
    <source>
        <dbReference type="EMBL" id="KAL3090751.1"/>
    </source>
</evidence>
<feature type="region of interest" description="Disordered" evidence="10">
    <location>
        <begin position="372"/>
        <end position="443"/>
    </location>
</feature>
<keyword evidence="5" id="KW-0862">Zinc</keyword>
<dbReference type="SMART" id="SM00355">
    <property type="entry name" value="ZnF_C2H2"/>
    <property type="match status" value="3"/>
</dbReference>
<dbReference type="PROSITE" id="PS50157">
    <property type="entry name" value="ZINC_FINGER_C2H2_2"/>
    <property type="match status" value="3"/>
</dbReference>
<evidence type="ECO:0000256" key="6">
    <source>
        <dbReference type="ARBA" id="ARBA00023015"/>
    </source>
</evidence>
<keyword evidence="7" id="KW-0804">Transcription</keyword>
<dbReference type="Pfam" id="PF00096">
    <property type="entry name" value="zf-C2H2"/>
    <property type="match status" value="2"/>
</dbReference>
<dbReference type="AlphaFoldDB" id="A0ABD2JJF6"/>
<dbReference type="SUPFAM" id="SSF57667">
    <property type="entry name" value="beta-beta-alpha zinc fingers"/>
    <property type="match status" value="2"/>
</dbReference>
<evidence type="ECO:0000256" key="10">
    <source>
        <dbReference type="SAM" id="MobiDB-lite"/>
    </source>
</evidence>
<keyword evidence="8" id="KW-0539">Nucleus</keyword>
<protein>
    <recommendedName>
        <fullName evidence="11">C2H2-type domain-containing protein</fullName>
    </recommendedName>
</protein>
<comment type="subcellular location">
    <subcellularLocation>
        <location evidence="1">Nucleus</location>
    </subcellularLocation>
</comment>
<dbReference type="EMBL" id="JBICBT010000956">
    <property type="protein sequence ID" value="KAL3090751.1"/>
    <property type="molecule type" value="Genomic_DNA"/>
</dbReference>
<dbReference type="PANTHER" id="PTHR24399">
    <property type="entry name" value="ZINC FINGER AND BTB DOMAIN-CONTAINING"/>
    <property type="match status" value="1"/>
</dbReference>
<sequence length="528" mass="57175">MFQHDLGLINHLVVQQQQQRIKKEMAEEQQQQQQSLLNNGQAKCGAMDGAAAQHRPPQRIPSATSSISSGGHSETELARASPAALINNLLGRNNGNSAQQQQSEQLTMGSRGTNVIGHQIAQHSAVGLNGALLQGIDFAANQLANYAGHFHDQLDINSLFGTNNIAGVAASPFGVYGTSTGASLHGAAIASTADGSLPVPLSAVGIASHRRQRSSGGNSLKCLYCPKKIVGGQAELQAHLEDCRMARMHECTQCGKRFKARGGLQQHSKIHINDRPYHCRYCPKRFTQKSHLDQHERIHTGLKPFTCQYCGRQFRQRSQQLGHEATHMNRERHSMGGMAMSAAVLGGLVGAAGGYGEAALCGTARERTTHLALKQPQQQQQEMAQAAAAQLTADEQRRQQQQQQSSSPTRPLGLGRPTAAGGVAGNGTRHFQRPQQQQMHQQPTNMDQCCAADNTSPMAHAQQQHQMNQMNSFNGLLRAVQSNDSAAVDGLLGLRGSMAMKQQQQQHVHSGMELNEQLQLVSAQLMNR</sequence>
<keyword evidence="4 9" id="KW-0863">Zinc-finger</keyword>
<evidence type="ECO:0000256" key="3">
    <source>
        <dbReference type="ARBA" id="ARBA00022737"/>
    </source>
</evidence>
<feature type="compositionally biased region" description="Low complexity" evidence="10">
    <location>
        <begin position="62"/>
        <end position="72"/>
    </location>
</feature>
<dbReference type="GO" id="GO:0008270">
    <property type="term" value="F:zinc ion binding"/>
    <property type="evidence" value="ECO:0007669"/>
    <property type="project" value="UniProtKB-KW"/>
</dbReference>
<dbReference type="FunFam" id="3.30.160.60:FF:000110">
    <property type="entry name" value="Zinc finger protein-like"/>
    <property type="match status" value="1"/>
</dbReference>
<evidence type="ECO:0000256" key="9">
    <source>
        <dbReference type="PROSITE-ProRule" id="PRU00042"/>
    </source>
</evidence>
<dbReference type="Proteomes" id="UP001620626">
    <property type="component" value="Unassembled WGS sequence"/>
</dbReference>
<feature type="domain" description="C2H2-type" evidence="11">
    <location>
        <begin position="277"/>
        <end position="304"/>
    </location>
</feature>
<comment type="caution">
    <text evidence="12">The sequence shown here is derived from an EMBL/GenBank/DDBJ whole genome shotgun (WGS) entry which is preliminary data.</text>
</comment>
<evidence type="ECO:0000313" key="13">
    <source>
        <dbReference type="Proteomes" id="UP001620626"/>
    </source>
</evidence>
<feature type="compositionally biased region" description="Low complexity" evidence="10">
    <location>
        <begin position="372"/>
        <end position="407"/>
    </location>
</feature>
<dbReference type="FunFam" id="3.30.160.60:FF:001498">
    <property type="entry name" value="Zinc finger protein 404"/>
    <property type="match status" value="1"/>
</dbReference>
<name>A0ABD2JJF6_9BILA</name>
<evidence type="ECO:0000256" key="4">
    <source>
        <dbReference type="ARBA" id="ARBA00022771"/>
    </source>
</evidence>
<dbReference type="Gene3D" id="3.30.160.60">
    <property type="entry name" value="Classic Zinc Finger"/>
    <property type="match status" value="3"/>
</dbReference>
<dbReference type="PROSITE" id="PS00028">
    <property type="entry name" value="ZINC_FINGER_C2H2_1"/>
    <property type="match status" value="3"/>
</dbReference>
<evidence type="ECO:0000256" key="2">
    <source>
        <dbReference type="ARBA" id="ARBA00022723"/>
    </source>
</evidence>
<dbReference type="GO" id="GO:0005634">
    <property type="term" value="C:nucleus"/>
    <property type="evidence" value="ECO:0007669"/>
    <property type="project" value="UniProtKB-SubCell"/>
</dbReference>
<keyword evidence="2" id="KW-0479">Metal-binding</keyword>
<feature type="domain" description="C2H2-type" evidence="11">
    <location>
        <begin position="305"/>
        <end position="332"/>
    </location>
</feature>
<reference evidence="12 13" key="1">
    <citation type="submission" date="2024-10" db="EMBL/GenBank/DDBJ databases">
        <authorList>
            <person name="Kim D."/>
        </authorList>
    </citation>
    <scope>NUCLEOTIDE SEQUENCE [LARGE SCALE GENOMIC DNA]</scope>
    <source>
        <strain evidence="12">BH-2024</strain>
    </source>
</reference>
<keyword evidence="6" id="KW-0805">Transcription regulation</keyword>
<dbReference type="InterPro" id="IPR036236">
    <property type="entry name" value="Znf_C2H2_sf"/>
</dbReference>
<dbReference type="FunFam" id="3.30.160.60:FF:000100">
    <property type="entry name" value="Zinc finger 45-like"/>
    <property type="match status" value="1"/>
</dbReference>
<dbReference type="PANTHER" id="PTHR24399:SF70">
    <property type="entry name" value="C2H2-TYPE DOMAIN-CONTAINING PROTEIN"/>
    <property type="match status" value="1"/>
</dbReference>
<accession>A0ABD2JJF6</accession>
<gene>
    <name evidence="12" type="ORF">niasHT_029970</name>
</gene>
<keyword evidence="3" id="KW-0677">Repeat</keyword>
<evidence type="ECO:0000256" key="5">
    <source>
        <dbReference type="ARBA" id="ARBA00022833"/>
    </source>
</evidence>
<evidence type="ECO:0000256" key="1">
    <source>
        <dbReference type="ARBA" id="ARBA00004123"/>
    </source>
</evidence>
<organism evidence="12 13">
    <name type="scientific">Heterodera trifolii</name>
    <dbReference type="NCBI Taxonomy" id="157864"/>
    <lineage>
        <taxon>Eukaryota</taxon>
        <taxon>Metazoa</taxon>
        <taxon>Ecdysozoa</taxon>
        <taxon>Nematoda</taxon>
        <taxon>Chromadorea</taxon>
        <taxon>Rhabditida</taxon>
        <taxon>Tylenchina</taxon>
        <taxon>Tylenchomorpha</taxon>
        <taxon>Tylenchoidea</taxon>
        <taxon>Heteroderidae</taxon>
        <taxon>Heteroderinae</taxon>
        <taxon>Heterodera</taxon>
    </lineage>
</organism>
<evidence type="ECO:0000256" key="7">
    <source>
        <dbReference type="ARBA" id="ARBA00023163"/>
    </source>
</evidence>